<keyword evidence="3" id="KW-1003">Cell membrane</keyword>
<reference evidence="9" key="1">
    <citation type="submission" date="2021-06" db="EMBL/GenBank/DDBJ databases">
        <authorList>
            <person name="Hodson N. C."/>
            <person name="Mongue J. A."/>
            <person name="Jaron S. K."/>
        </authorList>
    </citation>
    <scope>NUCLEOTIDE SEQUENCE</scope>
</reference>
<keyword evidence="6 8" id="KW-0472">Membrane</keyword>
<dbReference type="EMBL" id="CAJVCH010528924">
    <property type="protein sequence ID" value="CAG7823254.1"/>
    <property type="molecule type" value="Genomic_DNA"/>
</dbReference>
<evidence type="ECO:0008006" key="11">
    <source>
        <dbReference type="Google" id="ProtNLM"/>
    </source>
</evidence>
<comment type="caution">
    <text evidence="9">The sequence shown here is derived from an EMBL/GenBank/DDBJ whole genome shotgun (WGS) entry which is preliminary data.</text>
</comment>
<evidence type="ECO:0000256" key="1">
    <source>
        <dbReference type="ARBA" id="ARBA00004236"/>
    </source>
</evidence>
<comment type="similarity">
    <text evidence="2">Belongs to the CD36 family.</text>
</comment>
<dbReference type="Pfam" id="PF01130">
    <property type="entry name" value="CD36"/>
    <property type="match status" value="1"/>
</dbReference>
<dbReference type="GO" id="GO:0005044">
    <property type="term" value="F:scavenger receptor activity"/>
    <property type="evidence" value="ECO:0007669"/>
    <property type="project" value="TreeGrafter"/>
</dbReference>
<dbReference type="PANTHER" id="PTHR11923:SF51">
    <property type="entry name" value="LYSOSOME MEMBRANE PROTEIN 2"/>
    <property type="match status" value="1"/>
</dbReference>
<keyword evidence="5 8" id="KW-1133">Transmembrane helix</keyword>
<protein>
    <recommendedName>
        <fullName evidence="11">Scavenger receptor class B member 1</fullName>
    </recommendedName>
</protein>
<dbReference type="OrthoDB" id="10024078at2759"/>
<proteinExistence type="inferred from homology"/>
<evidence type="ECO:0000256" key="8">
    <source>
        <dbReference type="SAM" id="Phobius"/>
    </source>
</evidence>
<evidence type="ECO:0000313" key="9">
    <source>
        <dbReference type="EMBL" id="CAG7823254.1"/>
    </source>
</evidence>
<evidence type="ECO:0000256" key="5">
    <source>
        <dbReference type="ARBA" id="ARBA00022989"/>
    </source>
</evidence>
<dbReference type="PANTHER" id="PTHR11923">
    <property type="entry name" value="SCAVENGER RECEPTOR CLASS B TYPE-1 SR-B1"/>
    <property type="match status" value="1"/>
</dbReference>
<comment type="subcellular location">
    <subcellularLocation>
        <location evidence="1">Cell membrane</location>
    </subcellularLocation>
</comment>
<keyword evidence="7" id="KW-0325">Glycoprotein</keyword>
<name>A0A8J2KTY6_9HEXA</name>
<evidence type="ECO:0000256" key="4">
    <source>
        <dbReference type="ARBA" id="ARBA00022692"/>
    </source>
</evidence>
<keyword evidence="4 8" id="KW-0812">Transmembrane</keyword>
<dbReference type="InterPro" id="IPR002159">
    <property type="entry name" value="CD36_fam"/>
</dbReference>
<evidence type="ECO:0000256" key="3">
    <source>
        <dbReference type="ARBA" id="ARBA00022475"/>
    </source>
</evidence>
<dbReference type="GO" id="GO:0005737">
    <property type="term" value="C:cytoplasm"/>
    <property type="evidence" value="ECO:0007669"/>
    <property type="project" value="TreeGrafter"/>
</dbReference>
<keyword evidence="10" id="KW-1185">Reference proteome</keyword>
<sequence>MGASTPLIFSGALIFVIFTALGFGGMELIVHAALRKILVLKEGSDVWNMWKTMPVPIYTRFRIFNVTNPEGLANGEKAILHEMGPYTYLQDWEKEDITVDPEDDTIRYRMTKTYFFQPELSAGSDDDVVTFINVILVASSHVASEIVQDEFMMSQMNDMLAEKNERLTKTATVRQILFDGVSFQAFVDLFNNPIVADMAADMGLYLPDNIKDGKFSLLKNKNGTDDGWLVVKSGLESPDQLGKIVSYNNETFLKHWRNDTCNSINGTDGTMFPPFLTRDSIVHIFSPPICRSFSAEYHSDQETQGLRTYRFIGSPKNFQAPKSNPDNWCFCKLQPNKTEVESCPIDGLFNIWPCTEGAPILASLPHFYGTEEWIKDGVEGLSPDFNKHNTMLDFHPLTGSPVEAWGRVQLSVELVQYYSMSLFANVRRAVVPILWIEEGSTLEGETLMGLQFIDGFINGFCYAKYIFMGIGIIMIIAGVVLLVLNGNKKKVMSPQPIVYGQDIEETSLDFGPTFTFTPNPE</sequence>
<dbReference type="AlphaFoldDB" id="A0A8J2KTY6"/>
<evidence type="ECO:0000313" key="10">
    <source>
        <dbReference type="Proteomes" id="UP000708208"/>
    </source>
</evidence>
<evidence type="ECO:0000256" key="6">
    <source>
        <dbReference type="ARBA" id="ARBA00023136"/>
    </source>
</evidence>
<evidence type="ECO:0000256" key="7">
    <source>
        <dbReference type="ARBA" id="ARBA00023180"/>
    </source>
</evidence>
<gene>
    <name evidence="9" type="ORF">AFUS01_LOCUS33479</name>
</gene>
<dbReference type="Proteomes" id="UP000708208">
    <property type="component" value="Unassembled WGS sequence"/>
</dbReference>
<feature type="transmembrane region" description="Helical" evidence="8">
    <location>
        <begin position="465"/>
        <end position="484"/>
    </location>
</feature>
<dbReference type="GO" id="GO:0005886">
    <property type="term" value="C:plasma membrane"/>
    <property type="evidence" value="ECO:0007669"/>
    <property type="project" value="UniProtKB-SubCell"/>
</dbReference>
<evidence type="ECO:0000256" key="2">
    <source>
        <dbReference type="ARBA" id="ARBA00010532"/>
    </source>
</evidence>
<accession>A0A8J2KTY6</accession>
<organism evidence="9 10">
    <name type="scientific">Allacma fusca</name>
    <dbReference type="NCBI Taxonomy" id="39272"/>
    <lineage>
        <taxon>Eukaryota</taxon>
        <taxon>Metazoa</taxon>
        <taxon>Ecdysozoa</taxon>
        <taxon>Arthropoda</taxon>
        <taxon>Hexapoda</taxon>
        <taxon>Collembola</taxon>
        <taxon>Symphypleona</taxon>
        <taxon>Sminthuridae</taxon>
        <taxon>Allacma</taxon>
    </lineage>
</organism>